<proteinExistence type="predicted"/>
<dbReference type="PANTHER" id="PTHR43798:SF33">
    <property type="entry name" value="HYDROLASE, PUTATIVE (AFU_ORTHOLOGUE AFUA_2G14860)-RELATED"/>
    <property type="match status" value="1"/>
</dbReference>
<comment type="caution">
    <text evidence="2">The sequence shown here is derived from an EMBL/GenBank/DDBJ whole genome shotgun (WGS) entry which is preliminary data.</text>
</comment>
<feature type="domain" description="AB hydrolase-1" evidence="1">
    <location>
        <begin position="17"/>
        <end position="245"/>
    </location>
</feature>
<dbReference type="InterPro" id="IPR029058">
    <property type="entry name" value="AB_hydrolase_fold"/>
</dbReference>
<dbReference type="PRINTS" id="PR00412">
    <property type="entry name" value="EPOXHYDRLASE"/>
</dbReference>
<keyword evidence="2" id="KW-0378">Hydrolase</keyword>
<dbReference type="Proteomes" id="UP001165368">
    <property type="component" value="Unassembled WGS sequence"/>
</dbReference>
<evidence type="ECO:0000313" key="3">
    <source>
        <dbReference type="Proteomes" id="UP001165368"/>
    </source>
</evidence>
<keyword evidence="3" id="KW-1185">Reference proteome</keyword>
<dbReference type="Pfam" id="PF00561">
    <property type="entry name" value="Abhydrolase_1"/>
    <property type="match status" value="1"/>
</dbReference>
<dbReference type="GO" id="GO:0016787">
    <property type="term" value="F:hydrolase activity"/>
    <property type="evidence" value="ECO:0007669"/>
    <property type="project" value="UniProtKB-KW"/>
</dbReference>
<dbReference type="InterPro" id="IPR050266">
    <property type="entry name" value="AB_hydrolase_sf"/>
</dbReference>
<organism evidence="2 3">
    <name type="scientific">Arthrobacter hankyongi</name>
    <dbReference type="NCBI Taxonomy" id="2904801"/>
    <lineage>
        <taxon>Bacteria</taxon>
        <taxon>Bacillati</taxon>
        <taxon>Actinomycetota</taxon>
        <taxon>Actinomycetes</taxon>
        <taxon>Micrococcales</taxon>
        <taxon>Micrococcaceae</taxon>
        <taxon>Arthrobacter</taxon>
    </lineage>
</organism>
<protein>
    <submittedName>
        <fullName evidence="2">Alpha/beta hydrolase</fullName>
    </submittedName>
</protein>
<evidence type="ECO:0000259" key="1">
    <source>
        <dbReference type="Pfam" id="PF00561"/>
    </source>
</evidence>
<dbReference type="InterPro" id="IPR000073">
    <property type="entry name" value="AB_hydrolase_1"/>
</dbReference>
<dbReference type="RefSeq" id="WP_237822755.1">
    <property type="nucleotide sequence ID" value="NZ_JAKLTQ010000013.1"/>
</dbReference>
<sequence length="263" mass="28112">MTSALPEYHVSGSGDTTIFMLHGAYGDGRYFANTERVLADAGFRVLVWNCPGYGEEATPSDFSIDLAGDAAAALIAAEGTGTNIVLGHSMGALIAPNAAMKSEGRVHGIILSGASVGFQNRTPEDQARFLRERISPITDGGMTVAEYAPGLLKTMMAPGASGDLVDLVGKVVTEMKTETFMASMKALTSYNNMPATQAINVPTLLLSGEFDTACPPAGMEKLAEIIPDSEYHMIRDAGHYAFAEQPDVFHRLVIEFLNRRFGR</sequence>
<evidence type="ECO:0000313" key="2">
    <source>
        <dbReference type="EMBL" id="MCG2623444.1"/>
    </source>
</evidence>
<accession>A0ABS9LAF8</accession>
<reference evidence="2" key="1">
    <citation type="submission" date="2022-01" db="EMBL/GenBank/DDBJ databases">
        <authorList>
            <person name="Jo J.-H."/>
            <person name="Im W.-T."/>
        </authorList>
    </citation>
    <scope>NUCLEOTIDE SEQUENCE</scope>
    <source>
        <strain evidence="2">I2-34</strain>
    </source>
</reference>
<dbReference type="SUPFAM" id="SSF53474">
    <property type="entry name" value="alpha/beta-Hydrolases"/>
    <property type="match status" value="1"/>
</dbReference>
<dbReference type="Gene3D" id="3.40.50.1820">
    <property type="entry name" value="alpha/beta hydrolase"/>
    <property type="match status" value="1"/>
</dbReference>
<dbReference type="PRINTS" id="PR00111">
    <property type="entry name" value="ABHYDROLASE"/>
</dbReference>
<dbReference type="InterPro" id="IPR000639">
    <property type="entry name" value="Epox_hydrolase-like"/>
</dbReference>
<dbReference type="EMBL" id="JAKLTQ010000013">
    <property type="protein sequence ID" value="MCG2623444.1"/>
    <property type="molecule type" value="Genomic_DNA"/>
</dbReference>
<gene>
    <name evidence="2" type="ORF">LVY72_16225</name>
</gene>
<dbReference type="PANTHER" id="PTHR43798">
    <property type="entry name" value="MONOACYLGLYCEROL LIPASE"/>
    <property type="match status" value="1"/>
</dbReference>
<name>A0ABS9LAF8_9MICC</name>